<reference evidence="1" key="1">
    <citation type="submission" date="2023-04" db="EMBL/GenBank/DDBJ databases">
        <title>A chromosome-level genome assembly of the parasitoid wasp Eretmocerus hayati.</title>
        <authorList>
            <person name="Zhong Y."/>
            <person name="Liu S."/>
            <person name="Liu Y."/>
        </authorList>
    </citation>
    <scope>NUCLEOTIDE SEQUENCE</scope>
    <source>
        <strain evidence="1">ZJU_SS_LIU_2023</strain>
    </source>
</reference>
<evidence type="ECO:0000313" key="2">
    <source>
        <dbReference type="Proteomes" id="UP001239111"/>
    </source>
</evidence>
<feature type="non-terminal residue" evidence="1">
    <location>
        <position position="1"/>
    </location>
</feature>
<organism evidence="1 2">
    <name type="scientific">Eretmocerus hayati</name>
    <dbReference type="NCBI Taxonomy" id="131215"/>
    <lineage>
        <taxon>Eukaryota</taxon>
        <taxon>Metazoa</taxon>
        <taxon>Ecdysozoa</taxon>
        <taxon>Arthropoda</taxon>
        <taxon>Hexapoda</taxon>
        <taxon>Insecta</taxon>
        <taxon>Pterygota</taxon>
        <taxon>Neoptera</taxon>
        <taxon>Endopterygota</taxon>
        <taxon>Hymenoptera</taxon>
        <taxon>Apocrita</taxon>
        <taxon>Proctotrupomorpha</taxon>
        <taxon>Chalcidoidea</taxon>
        <taxon>Aphelinidae</taxon>
        <taxon>Aphelininae</taxon>
        <taxon>Eretmocerus</taxon>
    </lineage>
</organism>
<evidence type="ECO:0000313" key="1">
    <source>
        <dbReference type="EMBL" id="KAJ8684948.1"/>
    </source>
</evidence>
<dbReference type="EMBL" id="CM056741">
    <property type="protein sequence ID" value="KAJ8684948.1"/>
    <property type="molecule type" value="Genomic_DNA"/>
</dbReference>
<proteinExistence type="predicted"/>
<name>A0ACC2PPA4_9HYME</name>
<accession>A0ACC2PPA4</accession>
<keyword evidence="2" id="KW-1185">Reference proteome</keyword>
<protein>
    <submittedName>
        <fullName evidence="1">Uncharacterized protein</fullName>
    </submittedName>
</protein>
<feature type="non-terminal residue" evidence="1">
    <location>
        <position position="139"/>
    </location>
</feature>
<comment type="caution">
    <text evidence="1">The sequence shown here is derived from an EMBL/GenBank/DDBJ whole genome shotgun (WGS) entry which is preliminary data.</text>
</comment>
<dbReference type="Proteomes" id="UP001239111">
    <property type="component" value="Chromosome 1"/>
</dbReference>
<gene>
    <name evidence="1" type="ORF">QAD02_020741</name>
</gene>
<sequence>EKGSLDVGTYTPVKTSSRGEHSSVLGKLGTSPHPPSFNMGYLVAPYPYSNGAGASIPASMASKMGLAGTHPSGLPFFCPNGNHLTQPPPAHMGIPPYGSVDASKAAAVAGFARSPIYSFSTSQYPYSMLSPEMTQVAAS</sequence>